<proteinExistence type="predicted"/>
<reference evidence="1" key="1">
    <citation type="submission" date="2014-11" db="EMBL/GenBank/DDBJ databases">
        <authorList>
            <person name="Amaro Gonzalez C."/>
        </authorList>
    </citation>
    <scope>NUCLEOTIDE SEQUENCE</scope>
</reference>
<organism evidence="1">
    <name type="scientific">Anguilla anguilla</name>
    <name type="common">European freshwater eel</name>
    <name type="synonym">Muraena anguilla</name>
    <dbReference type="NCBI Taxonomy" id="7936"/>
    <lineage>
        <taxon>Eukaryota</taxon>
        <taxon>Metazoa</taxon>
        <taxon>Chordata</taxon>
        <taxon>Craniata</taxon>
        <taxon>Vertebrata</taxon>
        <taxon>Euteleostomi</taxon>
        <taxon>Actinopterygii</taxon>
        <taxon>Neopterygii</taxon>
        <taxon>Teleostei</taxon>
        <taxon>Anguilliformes</taxon>
        <taxon>Anguillidae</taxon>
        <taxon>Anguilla</taxon>
    </lineage>
</organism>
<evidence type="ECO:0000313" key="1">
    <source>
        <dbReference type="EMBL" id="JAI01865.1"/>
    </source>
</evidence>
<accession>A0A0E9XGU6</accession>
<sequence>MDKLNNVKPFPIRLQPIYPLSDAGSHQICELVLNCGQLLAKHYTGTKRES</sequence>
<reference evidence="1" key="2">
    <citation type="journal article" date="2015" name="Fish Shellfish Immunol.">
        <title>Early steps in the European eel (Anguilla anguilla)-Vibrio vulnificus interaction in the gills: Role of the RtxA13 toxin.</title>
        <authorList>
            <person name="Callol A."/>
            <person name="Pajuelo D."/>
            <person name="Ebbesson L."/>
            <person name="Teles M."/>
            <person name="MacKenzie S."/>
            <person name="Amaro C."/>
        </authorList>
    </citation>
    <scope>NUCLEOTIDE SEQUENCE</scope>
</reference>
<dbReference type="EMBL" id="GBXM01006713">
    <property type="protein sequence ID" value="JAI01865.1"/>
    <property type="molecule type" value="Transcribed_RNA"/>
</dbReference>
<protein>
    <submittedName>
        <fullName evidence="1">Uncharacterized protein</fullName>
    </submittedName>
</protein>
<dbReference type="AlphaFoldDB" id="A0A0E9XGU6"/>
<name>A0A0E9XGU6_ANGAN</name>